<dbReference type="InterPro" id="IPR028345">
    <property type="entry name" value="Antibiotic_NAT-like"/>
</dbReference>
<sequence length="300" mass="32562">MTWEETTIATVTTGRQLRDALTAAGLEPTDSCIVHTRLSAFGFIPGGERTVVDVLKEVLRGGDIVMPAQTTDLSDPKDWGAPPVEPSLVPLVRDALPAFGPTATPVHGIGRTPEYFRTTPGTRRSLHPLYSMCAWGAHADWLCGLAGEGVTPDDDPAENMDGRASASSATPSDYDMPFGEHSPLARLYELDGKVLFLGTGFDTCTAIHYAESTIGRPRIRESAPVSRPDAATGARTTAWVSFDTVELDRYDDFDSFGERFLVDHVAEVRSTTLNGARILAFPIRVLVDAARTHYRTKDAR</sequence>
<dbReference type="InterPro" id="IPR003679">
    <property type="entry name" value="Amioglycoside_AcTrfase"/>
</dbReference>
<evidence type="ECO:0000256" key="2">
    <source>
        <dbReference type="ARBA" id="ARBA00022679"/>
    </source>
</evidence>
<evidence type="ECO:0000256" key="3">
    <source>
        <dbReference type="ARBA" id="ARBA00023315"/>
    </source>
</evidence>
<evidence type="ECO:0000256" key="5">
    <source>
        <dbReference type="SAM" id="MobiDB-lite"/>
    </source>
</evidence>
<evidence type="ECO:0000256" key="1">
    <source>
        <dbReference type="ARBA" id="ARBA00006383"/>
    </source>
</evidence>
<protein>
    <recommendedName>
        <fullName evidence="4">Aminoglycoside N(3)-acetyltransferase</fullName>
        <ecNumber evidence="4">2.3.1.-</ecNumber>
    </recommendedName>
</protein>
<comment type="similarity">
    <text evidence="1 4">Belongs to the antibiotic N-acetyltransferase family.</text>
</comment>
<dbReference type="PANTHER" id="PTHR11104:SF0">
    <property type="entry name" value="SPBETA PROPHAGE-DERIVED AMINOGLYCOSIDE N(3')-ACETYLTRANSFERASE-LIKE PROTEIN YOKD"/>
    <property type="match status" value="1"/>
</dbReference>
<evidence type="ECO:0000256" key="4">
    <source>
        <dbReference type="RuleBase" id="RU365031"/>
    </source>
</evidence>
<dbReference type="RefSeq" id="WP_214357446.1">
    <property type="nucleotide sequence ID" value="NZ_JAFEJS010000001.1"/>
</dbReference>
<feature type="region of interest" description="Disordered" evidence="5">
    <location>
        <begin position="152"/>
        <end position="175"/>
    </location>
</feature>
<evidence type="ECO:0000313" key="6">
    <source>
        <dbReference type="EMBL" id="MBT1172188.1"/>
    </source>
</evidence>
<comment type="catalytic activity">
    <reaction evidence="4">
        <text>a 2-deoxystreptamine antibiotic + acetyl-CoA = an N(3)-acetyl-2-deoxystreptamine antibiotic + CoA + H(+)</text>
        <dbReference type="Rhea" id="RHEA:12665"/>
        <dbReference type="ChEBI" id="CHEBI:15378"/>
        <dbReference type="ChEBI" id="CHEBI:57287"/>
        <dbReference type="ChEBI" id="CHEBI:57288"/>
        <dbReference type="ChEBI" id="CHEBI:57921"/>
        <dbReference type="ChEBI" id="CHEBI:77452"/>
        <dbReference type="EC" id="2.3.1.81"/>
    </reaction>
</comment>
<keyword evidence="2 4" id="KW-0808">Transferase</keyword>
<organism evidence="6 7">
    <name type="scientific">Bifidobacterium santillanense</name>
    <dbReference type="NCBI Taxonomy" id="2809028"/>
    <lineage>
        <taxon>Bacteria</taxon>
        <taxon>Bacillati</taxon>
        <taxon>Actinomycetota</taxon>
        <taxon>Actinomycetes</taxon>
        <taxon>Bifidobacteriales</taxon>
        <taxon>Bifidobacteriaceae</taxon>
        <taxon>Bifidobacterium</taxon>
    </lineage>
</organism>
<keyword evidence="3 4" id="KW-0012">Acyltransferase</keyword>
<evidence type="ECO:0000313" key="7">
    <source>
        <dbReference type="Proteomes" id="UP000773064"/>
    </source>
</evidence>
<dbReference type="Proteomes" id="UP000773064">
    <property type="component" value="Unassembled WGS sequence"/>
</dbReference>
<keyword evidence="7" id="KW-1185">Reference proteome</keyword>
<name>A0ABS5UMP3_9BIFI</name>
<dbReference type="EC" id="2.3.1.-" evidence="4"/>
<dbReference type="SUPFAM" id="SSF110710">
    <property type="entry name" value="TTHA0583/YokD-like"/>
    <property type="match status" value="2"/>
</dbReference>
<dbReference type="PANTHER" id="PTHR11104">
    <property type="entry name" value="AMINOGLYCOSIDE N3-ACETYLTRANSFERASE"/>
    <property type="match status" value="1"/>
</dbReference>
<keyword evidence="4" id="KW-0046">Antibiotic resistance</keyword>
<proteinExistence type="inferred from homology"/>
<gene>
    <name evidence="6" type="ORF">JS528_02195</name>
</gene>
<comment type="caution">
    <text evidence="6">The sequence shown here is derived from an EMBL/GenBank/DDBJ whole genome shotgun (WGS) entry which is preliminary data.</text>
</comment>
<dbReference type="Pfam" id="PF02522">
    <property type="entry name" value="Antibiotic_NAT"/>
    <property type="match status" value="2"/>
</dbReference>
<accession>A0ABS5UMP3</accession>
<reference evidence="6 7" key="1">
    <citation type="journal article" date="2021" name="Environ. Microbiol.">
        <title>Genetic insights into the dark matter of the mammalian gut microbiota through targeted genome reconstruction.</title>
        <authorList>
            <person name="Lugli G.A."/>
            <person name="Alessandri G."/>
            <person name="Milani C."/>
            <person name="Viappiani A."/>
            <person name="Fontana F."/>
            <person name="Tarracchini C."/>
            <person name="Mancabelli L."/>
            <person name="Argentini C."/>
            <person name="Ruiz L."/>
            <person name="Margolles A."/>
            <person name="van Sinderen D."/>
            <person name="Turroni F."/>
            <person name="Ventura M."/>
        </authorList>
    </citation>
    <scope>NUCLEOTIDE SEQUENCE [LARGE SCALE GENOMIC DNA]</scope>
    <source>
        <strain evidence="6 7">MA2</strain>
    </source>
</reference>
<dbReference type="EMBL" id="JAFEJS010000001">
    <property type="protein sequence ID" value="MBT1172188.1"/>
    <property type="molecule type" value="Genomic_DNA"/>
</dbReference>